<dbReference type="Gramene" id="evm.model.ctgX101.2">
    <property type="protein sequence ID" value="cds.evm.model.ctgX101.2"/>
    <property type="gene ID" value="evm.TU.ctgX101.2"/>
</dbReference>
<dbReference type="Proteomes" id="UP000596661">
    <property type="component" value="Unassembled WGS sequence"/>
</dbReference>
<dbReference type="AlphaFoldDB" id="A0A803QRF8"/>
<organism evidence="1 2">
    <name type="scientific">Cannabis sativa</name>
    <name type="common">Hemp</name>
    <name type="synonym">Marijuana</name>
    <dbReference type="NCBI Taxonomy" id="3483"/>
    <lineage>
        <taxon>Eukaryota</taxon>
        <taxon>Viridiplantae</taxon>
        <taxon>Streptophyta</taxon>
        <taxon>Embryophyta</taxon>
        <taxon>Tracheophyta</taxon>
        <taxon>Spermatophyta</taxon>
        <taxon>Magnoliopsida</taxon>
        <taxon>eudicotyledons</taxon>
        <taxon>Gunneridae</taxon>
        <taxon>Pentapetalae</taxon>
        <taxon>rosids</taxon>
        <taxon>fabids</taxon>
        <taxon>Rosales</taxon>
        <taxon>Cannabaceae</taxon>
        <taxon>Cannabis</taxon>
    </lineage>
</organism>
<reference evidence="1" key="1">
    <citation type="submission" date="2021-03" db="UniProtKB">
        <authorList>
            <consortium name="EnsemblPlants"/>
        </authorList>
    </citation>
    <scope>IDENTIFICATION</scope>
</reference>
<proteinExistence type="predicted"/>
<sequence>MEASQALLIVEKHDFGVADAVNNGQPIYLNLGRVHHPLHHDTDHQRLKKTCLGLENFWLENIEGKLEKPHSWVILLVPTGGVMLMVERHVGLAFETLPLGPISLFHPGLKRV</sequence>
<protein>
    <submittedName>
        <fullName evidence="1">Uncharacterized protein</fullName>
    </submittedName>
</protein>
<name>A0A803QRF8_CANSA</name>
<evidence type="ECO:0000313" key="2">
    <source>
        <dbReference type="Proteomes" id="UP000596661"/>
    </source>
</evidence>
<evidence type="ECO:0000313" key="1">
    <source>
        <dbReference type="EnsemblPlants" id="cds.evm.model.ctgX101.2"/>
    </source>
</evidence>
<dbReference type="EnsemblPlants" id="evm.model.ctgX101.2">
    <property type="protein sequence ID" value="cds.evm.model.ctgX101.2"/>
    <property type="gene ID" value="evm.TU.ctgX101.2"/>
</dbReference>
<keyword evidence="2" id="KW-1185">Reference proteome</keyword>
<accession>A0A803QRF8</accession>